<sequence>MSPACFSAIIVVLCLTINFTTGVDWNERYNVDPRRSALVWTTGQNISLVVCPPENQGTTAAPGARSARADYNVPVDVFVPDSDKDVEAVRDLRRREERVKAVLESAMGDSRIVSQDKARLLGELMGEVVTKCIRDAGATSATRNITLPPSFINGLVLPLGGAVARIFLERPPPAENMYERHLDFDLGGNTFFKINSMQNNTVARIIFSQVHWETFARYAVKVLGNTMSREEYLDAVGFSTGLTMSLMQQVNGTVIRQDVVTTARKFVGNFLKAYLLMNNQYFSFMDHSIGWLADDIALYTADDILRVRVPAGTPATRGEWDKYAKAASQGLRNLRLISIGLLMSYRNGPMSLQFQPPEVLGSMVPPAWMAMRYQFPAV</sequence>
<organism evidence="2 3">
    <name type="scientific">Ramazzottius varieornatus</name>
    <name type="common">Water bear</name>
    <name type="synonym">Tardigrade</name>
    <dbReference type="NCBI Taxonomy" id="947166"/>
    <lineage>
        <taxon>Eukaryota</taxon>
        <taxon>Metazoa</taxon>
        <taxon>Ecdysozoa</taxon>
        <taxon>Tardigrada</taxon>
        <taxon>Eutardigrada</taxon>
        <taxon>Parachela</taxon>
        <taxon>Hypsibioidea</taxon>
        <taxon>Ramazzottiidae</taxon>
        <taxon>Ramazzottius</taxon>
    </lineage>
</organism>
<feature type="chain" id="PRO_5008897313" evidence="1">
    <location>
        <begin position="23"/>
        <end position="378"/>
    </location>
</feature>
<name>A0A1D1UKE8_RAMVA</name>
<evidence type="ECO:0000313" key="3">
    <source>
        <dbReference type="Proteomes" id="UP000186922"/>
    </source>
</evidence>
<reference evidence="2 3" key="1">
    <citation type="journal article" date="2016" name="Nat. Commun.">
        <title>Extremotolerant tardigrade genome and improved radiotolerance of human cultured cells by tardigrade-unique protein.</title>
        <authorList>
            <person name="Hashimoto T."/>
            <person name="Horikawa D.D."/>
            <person name="Saito Y."/>
            <person name="Kuwahara H."/>
            <person name="Kozuka-Hata H."/>
            <person name="Shin-I T."/>
            <person name="Minakuchi Y."/>
            <person name="Ohishi K."/>
            <person name="Motoyama A."/>
            <person name="Aizu T."/>
            <person name="Enomoto A."/>
            <person name="Kondo K."/>
            <person name="Tanaka S."/>
            <person name="Hara Y."/>
            <person name="Koshikawa S."/>
            <person name="Sagara H."/>
            <person name="Miura T."/>
            <person name="Yokobori S."/>
            <person name="Miyagawa K."/>
            <person name="Suzuki Y."/>
            <person name="Kubo T."/>
            <person name="Oyama M."/>
            <person name="Kohara Y."/>
            <person name="Fujiyama A."/>
            <person name="Arakawa K."/>
            <person name="Katayama T."/>
            <person name="Toyoda A."/>
            <person name="Kunieda T."/>
        </authorList>
    </citation>
    <scope>NUCLEOTIDE SEQUENCE [LARGE SCALE GENOMIC DNA]</scope>
    <source>
        <strain evidence="2 3">YOKOZUNA-1</strain>
    </source>
</reference>
<protein>
    <submittedName>
        <fullName evidence="2">Uncharacterized protein</fullName>
    </submittedName>
</protein>
<accession>A0A1D1UKE8</accession>
<dbReference type="AlphaFoldDB" id="A0A1D1UKE8"/>
<gene>
    <name evidence="2" type="primary">RvY_02631</name>
    <name evidence="2" type="synonym">RvY_02631.1</name>
    <name evidence="2" type="ORF">RvY_02631-1</name>
</gene>
<dbReference type="OrthoDB" id="10390442at2759"/>
<feature type="signal peptide" evidence="1">
    <location>
        <begin position="1"/>
        <end position="22"/>
    </location>
</feature>
<keyword evidence="1" id="KW-0732">Signal</keyword>
<dbReference type="EMBL" id="BDGG01000001">
    <property type="protein sequence ID" value="GAU90174.1"/>
    <property type="molecule type" value="Genomic_DNA"/>
</dbReference>
<proteinExistence type="predicted"/>
<dbReference type="Proteomes" id="UP000186922">
    <property type="component" value="Unassembled WGS sequence"/>
</dbReference>
<comment type="caution">
    <text evidence="2">The sequence shown here is derived from an EMBL/GenBank/DDBJ whole genome shotgun (WGS) entry which is preliminary data.</text>
</comment>
<keyword evidence="3" id="KW-1185">Reference proteome</keyword>
<evidence type="ECO:0000256" key="1">
    <source>
        <dbReference type="SAM" id="SignalP"/>
    </source>
</evidence>
<evidence type="ECO:0000313" key="2">
    <source>
        <dbReference type="EMBL" id="GAU90174.1"/>
    </source>
</evidence>